<comment type="cofactor">
    <cofactor evidence="18 21">
        <name>Ca(2+)</name>
        <dbReference type="ChEBI" id="CHEBI:29108"/>
    </cofactor>
    <text evidence="18 21">Binds 2 calcium ions per subunit.</text>
</comment>
<keyword evidence="14" id="KW-0873">Pyrrolidone carboxylic acid</keyword>
<dbReference type="PANTHER" id="PTHR31517">
    <property type="match status" value="1"/>
</dbReference>
<dbReference type="Gene3D" id="1.10.420.10">
    <property type="entry name" value="Peroxidase, domain 2"/>
    <property type="match status" value="1"/>
</dbReference>
<dbReference type="Gene3D" id="1.10.520.10">
    <property type="match status" value="1"/>
</dbReference>
<feature type="binding site" description="axial binding residue" evidence="18">
    <location>
        <position position="214"/>
    </location>
    <ligand>
        <name>heme b</name>
        <dbReference type="ChEBI" id="CHEBI:60344"/>
    </ligand>
    <ligandPart>
        <name>Fe</name>
        <dbReference type="ChEBI" id="CHEBI:18248"/>
    </ligandPart>
</feature>
<evidence type="ECO:0000256" key="3">
    <source>
        <dbReference type="ARBA" id="ARBA00006873"/>
    </source>
</evidence>
<evidence type="ECO:0000313" key="24">
    <source>
        <dbReference type="Proteomes" id="UP000011116"/>
    </source>
</evidence>
<keyword evidence="5 21" id="KW-0575">Peroxidase</keyword>
<evidence type="ECO:0000256" key="20">
    <source>
        <dbReference type="PIRSR" id="PIRSR600823-5"/>
    </source>
</evidence>
<dbReference type="Gramene" id="HORVU.MOREX.r2.3HG0271260.1">
    <property type="protein sequence ID" value="HORVU.MOREX.r2.3HG0271260.1"/>
    <property type="gene ID" value="HORVU.MOREX.r2.3HG0271260"/>
</dbReference>
<dbReference type="PRINTS" id="PR00461">
    <property type="entry name" value="PLPEROXIDASE"/>
</dbReference>
<evidence type="ECO:0000313" key="23">
    <source>
        <dbReference type="EnsemblPlants" id="HORVU.MOREX.r3.3HG0325140.1"/>
    </source>
</evidence>
<dbReference type="Pfam" id="PF00141">
    <property type="entry name" value="peroxidase"/>
    <property type="match status" value="1"/>
</dbReference>
<keyword evidence="6 21" id="KW-0349">Heme</keyword>
<comment type="catalytic activity">
    <reaction evidence="1 21">
        <text>2 a phenolic donor + H2O2 = 2 a phenolic radical donor + 2 H2O</text>
        <dbReference type="Rhea" id="RHEA:56136"/>
        <dbReference type="ChEBI" id="CHEBI:15377"/>
        <dbReference type="ChEBI" id="CHEBI:16240"/>
        <dbReference type="ChEBI" id="CHEBI:139520"/>
        <dbReference type="ChEBI" id="CHEBI:139521"/>
        <dbReference type="EC" id="1.11.1.7"/>
    </reaction>
</comment>
<feature type="domain" description="Plant heme peroxidase family profile" evidence="22">
    <location>
        <begin position="43"/>
        <end position="340"/>
    </location>
</feature>
<dbReference type="InterPro" id="IPR033905">
    <property type="entry name" value="Secretory_peroxidase"/>
</dbReference>
<keyword evidence="10 21" id="KW-0560">Oxidoreductase</keyword>
<dbReference type="PROSITE" id="PS00436">
    <property type="entry name" value="PEROXIDASE_2"/>
    <property type="match status" value="1"/>
</dbReference>
<feature type="disulfide bond" evidence="20">
    <location>
        <begin position="86"/>
        <end position="91"/>
    </location>
</feature>
<dbReference type="GO" id="GO:0046872">
    <property type="term" value="F:metal ion binding"/>
    <property type="evidence" value="ECO:0007669"/>
    <property type="project" value="UniProtKB-UniRule"/>
</dbReference>
<evidence type="ECO:0000256" key="8">
    <source>
        <dbReference type="ARBA" id="ARBA00022729"/>
    </source>
</evidence>
<evidence type="ECO:0000256" key="14">
    <source>
        <dbReference type="ARBA" id="ARBA00023283"/>
    </source>
</evidence>
<dbReference type="SUPFAM" id="SSF48113">
    <property type="entry name" value="Heme-dependent peroxidases"/>
    <property type="match status" value="1"/>
</dbReference>
<dbReference type="FunFam" id="1.10.520.10:FF:000009">
    <property type="entry name" value="Peroxidase"/>
    <property type="match status" value="1"/>
</dbReference>
<evidence type="ECO:0000256" key="16">
    <source>
        <dbReference type="PIRSR" id="PIRSR600823-1"/>
    </source>
</evidence>
<dbReference type="GeneID" id="123441063"/>
<evidence type="ECO:0000256" key="6">
    <source>
        <dbReference type="ARBA" id="ARBA00022617"/>
    </source>
</evidence>
<evidence type="ECO:0000256" key="10">
    <source>
        <dbReference type="ARBA" id="ARBA00023002"/>
    </source>
</evidence>
<dbReference type="GO" id="GO:0006950">
    <property type="term" value="P:response to stress"/>
    <property type="evidence" value="ECO:0000318"/>
    <property type="project" value="GO_Central"/>
</dbReference>
<dbReference type="GO" id="GO:0004601">
    <property type="term" value="F:peroxidase activity"/>
    <property type="evidence" value="ECO:0000318"/>
    <property type="project" value="GO_Central"/>
</dbReference>
<dbReference type="GO" id="GO:0140825">
    <property type="term" value="F:lactoperoxidase activity"/>
    <property type="evidence" value="ECO:0007669"/>
    <property type="project" value="UniProtKB-EC"/>
</dbReference>
<keyword evidence="13" id="KW-0325">Glycoprotein</keyword>
<feature type="disulfide bond" evidence="20">
    <location>
        <begin position="141"/>
        <end position="336"/>
    </location>
</feature>
<name>A0A8I6XE06_HORVV</name>
<evidence type="ECO:0000256" key="15">
    <source>
        <dbReference type="ARBA" id="ARBA00023324"/>
    </source>
</evidence>
<dbReference type="InterPro" id="IPR010255">
    <property type="entry name" value="Haem_peroxidase_sf"/>
</dbReference>
<dbReference type="OMA" id="TFYKETC"/>
<feature type="binding site" evidence="18">
    <location>
        <position position="260"/>
    </location>
    <ligand>
        <name>Ca(2+)</name>
        <dbReference type="ChEBI" id="CHEBI:29108"/>
        <label>2</label>
    </ligand>
</feature>
<evidence type="ECO:0000256" key="5">
    <source>
        <dbReference type="ARBA" id="ARBA00022559"/>
    </source>
</evidence>
<evidence type="ECO:0000256" key="2">
    <source>
        <dbReference type="ARBA" id="ARBA00004613"/>
    </source>
</evidence>
<feature type="site" description="Transition state stabilizer" evidence="19">
    <location>
        <position position="80"/>
    </location>
</feature>
<dbReference type="EnsemblPlants" id="HORVU.MOREX.r3.3HG0325140.1">
    <property type="protein sequence ID" value="HORVU.MOREX.r3.3HG0325140.1"/>
    <property type="gene ID" value="HORVU.MOREX.r3.3HG0325140"/>
</dbReference>
<dbReference type="PRINTS" id="PR00458">
    <property type="entry name" value="PEROXIDASE"/>
</dbReference>
<evidence type="ECO:0000256" key="11">
    <source>
        <dbReference type="ARBA" id="ARBA00023004"/>
    </source>
</evidence>
<dbReference type="GO" id="GO:0042744">
    <property type="term" value="P:hydrogen peroxide catabolic process"/>
    <property type="evidence" value="ECO:0007669"/>
    <property type="project" value="UniProtKB-KW"/>
</dbReference>
<keyword evidence="21" id="KW-0964">Secreted</keyword>
<keyword evidence="11 18" id="KW-0408">Iron</keyword>
<accession>A0A8I6XE06</accession>
<dbReference type="GO" id="GO:0006979">
    <property type="term" value="P:response to oxidative stress"/>
    <property type="evidence" value="ECO:0007669"/>
    <property type="project" value="UniProtKB-UniRule"/>
</dbReference>
<reference evidence="24" key="1">
    <citation type="journal article" date="2012" name="Nature">
        <title>A physical, genetic and functional sequence assembly of the barley genome.</title>
        <authorList>
            <consortium name="The International Barley Genome Sequencing Consortium"/>
            <person name="Mayer K.F."/>
            <person name="Waugh R."/>
            <person name="Brown J.W."/>
            <person name="Schulman A."/>
            <person name="Langridge P."/>
            <person name="Platzer M."/>
            <person name="Fincher G.B."/>
            <person name="Muehlbauer G.J."/>
            <person name="Sato K."/>
            <person name="Close T.J."/>
            <person name="Wise R.P."/>
            <person name="Stein N."/>
        </authorList>
    </citation>
    <scope>NUCLEOTIDE SEQUENCE [LARGE SCALE GENOMIC DNA]</scope>
    <source>
        <strain evidence="24">cv. Morex</strain>
    </source>
</reference>
<dbReference type="AlphaFoldDB" id="A0A8I6XE06"/>
<feature type="binding site" evidence="18">
    <location>
        <position position="90"/>
    </location>
    <ligand>
        <name>Ca(2+)</name>
        <dbReference type="ChEBI" id="CHEBI:29108"/>
        <label>1</label>
    </ligand>
</feature>
<keyword evidence="7 18" id="KW-0479">Metal-binding</keyword>
<feature type="binding site" evidence="18">
    <location>
        <position position="215"/>
    </location>
    <ligand>
        <name>Ca(2+)</name>
        <dbReference type="ChEBI" id="CHEBI:29108"/>
        <label>2</label>
    </ligand>
</feature>
<comment type="subcellular location">
    <subcellularLocation>
        <location evidence="2 21">Secreted</location>
    </subcellularLocation>
</comment>
<dbReference type="EC" id="1.11.1.7" evidence="4 21"/>
<dbReference type="PROSITE" id="PS00435">
    <property type="entry name" value="PEROXIDASE_1"/>
    <property type="match status" value="1"/>
</dbReference>
<dbReference type="InterPro" id="IPR000823">
    <property type="entry name" value="Peroxidase_pln"/>
</dbReference>
<evidence type="ECO:0000256" key="4">
    <source>
        <dbReference type="ARBA" id="ARBA00012313"/>
    </source>
</evidence>
<feature type="binding site" evidence="18">
    <location>
        <position position="92"/>
    </location>
    <ligand>
        <name>Ca(2+)</name>
        <dbReference type="ChEBI" id="CHEBI:29108"/>
        <label>1</label>
    </ligand>
</feature>
<comment type="similarity">
    <text evidence="3">Belongs to the peroxidase family. Ascorbate peroxidase subfamily.</text>
</comment>
<dbReference type="OrthoDB" id="2113341at2759"/>
<comment type="similarity">
    <text evidence="21">Belongs to the peroxidase family. Classical plant (class III) peroxidase subfamily.</text>
</comment>
<feature type="active site" description="Proton acceptor" evidence="16">
    <location>
        <position position="84"/>
    </location>
</feature>
<feature type="chain" id="PRO_5035338653" description="Peroxidase" evidence="21">
    <location>
        <begin position="29"/>
        <end position="369"/>
    </location>
</feature>
<proteinExistence type="inferred from homology"/>
<sequence length="369" mass="39549">MAPSSPLLAAAVALLVLALGSAVAYAAAEHEELRSRQPPVARGLSFHFYHGRCPGAESIVRKFVQDAVRKDKGLAAGLLRLHFHDCFVQGCDASVLLHGSAAEPGEQQAPPNLTLRPSALKAINDIRDQLEHHCHGAVVSCSDILALAARDSVVATGGPDYCVPLGRRDSARFATRDAVGSGLPRPSSNVTTLLDVFRKLGLEATDLVALSGGHTIGLGHCNSFEKRLFPLPDTTMSPSFVARLKRTCPTMGTDARAALDVRTTNVFDNKYFVNLVNQEGLFVSDQDLYTNAITQPIVEHFARSQGDFFDQFGVSMVKMGQIRVLTGDQGQVRRHCAVPNPGTVDGDDGLEWPSLVQTVVDAAAENLGF</sequence>
<dbReference type="InterPro" id="IPR019793">
    <property type="entry name" value="Peroxidases_heam-ligand_BS"/>
</dbReference>
<feature type="binding site" evidence="18">
    <location>
        <position position="85"/>
    </location>
    <ligand>
        <name>Ca(2+)</name>
        <dbReference type="ChEBI" id="CHEBI:29108"/>
        <label>1</label>
    </ligand>
</feature>
<dbReference type="CDD" id="cd00693">
    <property type="entry name" value="secretory_peroxidase"/>
    <property type="match status" value="1"/>
</dbReference>
<keyword evidence="9 18" id="KW-0106">Calcium</keyword>
<feature type="disulfide bond" evidence="20">
    <location>
        <begin position="53"/>
        <end position="134"/>
    </location>
</feature>
<feature type="binding site" evidence="18">
    <location>
        <position position="263"/>
    </location>
    <ligand>
        <name>Ca(2+)</name>
        <dbReference type="ChEBI" id="CHEBI:29108"/>
        <label>2</label>
    </ligand>
</feature>
<feature type="binding site" evidence="18">
    <location>
        <position position="106"/>
    </location>
    <ligand>
        <name>Ca(2+)</name>
        <dbReference type="ChEBI" id="CHEBI:29108"/>
        <label>1</label>
    </ligand>
</feature>
<evidence type="ECO:0000256" key="9">
    <source>
        <dbReference type="ARBA" id="ARBA00022837"/>
    </source>
</evidence>
<comment type="function">
    <text evidence="21">Removal of H(2)O(2), oxidation of toxic reductants, biosynthesis and degradation of lignin, suberization, auxin catabolism, response to environmental stresses such as wounding, pathogen attack and oxidative stress.</text>
</comment>
<evidence type="ECO:0000256" key="7">
    <source>
        <dbReference type="ARBA" id="ARBA00022723"/>
    </source>
</evidence>
<dbReference type="FunFam" id="1.10.420.10:FF:000006">
    <property type="entry name" value="Peroxidase"/>
    <property type="match status" value="1"/>
</dbReference>
<keyword evidence="8 21" id="KW-0732">Signal</keyword>
<feature type="signal peptide" evidence="21">
    <location>
        <begin position="1"/>
        <end position="28"/>
    </location>
</feature>
<feature type="binding site" evidence="18">
    <location>
        <position position="94"/>
    </location>
    <ligand>
        <name>Ca(2+)</name>
        <dbReference type="ChEBI" id="CHEBI:29108"/>
        <label>1</label>
    </ligand>
</feature>
<evidence type="ECO:0000256" key="19">
    <source>
        <dbReference type="PIRSR" id="PIRSR600823-4"/>
    </source>
</evidence>
<evidence type="ECO:0000256" key="21">
    <source>
        <dbReference type="RuleBase" id="RU362060"/>
    </source>
</evidence>
<reference evidence="23" key="3">
    <citation type="submission" date="2022-01" db="UniProtKB">
        <authorList>
            <consortium name="EnsemblPlants"/>
        </authorList>
    </citation>
    <scope>IDENTIFICATION</scope>
    <source>
        <strain evidence="23">subsp. vulgare</strain>
    </source>
</reference>
<feature type="binding site" evidence="18">
    <location>
        <position position="268"/>
    </location>
    <ligand>
        <name>Ca(2+)</name>
        <dbReference type="ChEBI" id="CHEBI:29108"/>
        <label>2</label>
    </ligand>
</feature>
<organism evidence="23 24">
    <name type="scientific">Hordeum vulgare subsp. vulgare</name>
    <name type="common">Domesticated barley</name>
    <dbReference type="NCBI Taxonomy" id="112509"/>
    <lineage>
        <taxon>Eukaryota</taxon>
        <taxon>Viridiplantae</taxon>
        <taxon>Streptophyta</taxon>
        <taxon>Embryophyta</taxon>
        <taxon>Tracheophyta</taxon>
        <taxon>Spermatophyta</taxon>
        <taxon>Magnoliopsida</taxon>
        <taxon>Liliopsida</taxon>
        <taxon>Poales</taxon>
        <taxon>Poaceae</taxon>
        <taxon>BOP clade</taxon>
        <taxon>Pooideae</taxon>
        <taxon>Triticodae</taxon>
        <taxon>Triticeae</taxon>
        <taxon>Hordeinae</taxon>
        <taxon>Hordeum</taxon>
    </lineage>
</organism>
<dbReference type="Proteomes" id="UP000011116">
    <property type="component" value="Chromosome 3H"/>
</dbReference>
<evidence type="ECO:0000256" key="13">
    <source>
        <dbReference type="ARBA" id="ARBA00023180"/>
    </source>
</evidence>
<keyword evidence="12 20" id="KW-1015">Disulfide bond</keyword>
<evidence type="ECO:0000256" key="17">
    <source>
        <dbReference type="PIRSR" id="PIRSR600823-2"/>
    </source>
</evidence>
<dbReference type="SMR" id="A0A8I6XE06"/>
<dbReference type="InterPro" id="IPR019794">
    <property type="entry name" value="Peroxidases_AS"/>
</dbReference>
<protein>
    <recommendedName>
        <fullName evidence="4 21">Peroxidase</fullName>
        <ecNumber evidence="4 21">1.11.1.7</ecNumber>
    </recommendedName>
</protein>
<feature type="disulfide bond" evidence="20">
    <location>
        <begin position="221"/>
        <end position="248"/>
    </location>
</feature>
<dbReference type="GO" id="GO:0020037">
    <property type="term" value="F:heme binding"/>
    <property type="evidence" value="ECO:0007669"/>
    <property type="project" value="UniProtKB-UniRule"/>
</dbReference>
<reference evidence="23" key="2">
    <citation type="submission" date="2020-10" db="EMBL/GenBank/DDBJ databases">
        <authorList>
            <person name="Scholz U."/>
            <person name="Mascher M."/>
            <person name="Fiebig A."/>
        </authorList>
    </citation>
    <scope>NUCLEOTIDE SEQUENCE [LARGE SCALE GENOMIC DNA]</scope>
    <source>
        <strain evidence="23">cv. Morex</strain>
    </source>
</reference>
<feature type="binding site" evidence="18">
    <location>
        <position position="88"/>
    </location>
    <ligand>
        <name>Ca(2+)</name>
        <dbReference type="ChEBI" id="CHEBI:29108"/>
        <label>1</label>
    </ligand>
</feature>
<dbReference type="PANTHER" id="PTHR31517:SF48">
    <property type="entry name" value="PEROXIDASE 16-RELATED"/>
    <property type="match status" value="1"/>
</dbReference>
<gene>
    <name evidence="23" type="primary">LOC123441063</name>
</gene>
<keyword evidence="24" id="KW-1185">Reference proteome</keyword>
<dbReference type="GO" id="GO:0005576">
    <property type="term" value="C:extracellular region"/>
    <property type="evidence" value="ECO:0007669"/>
    <property type="project" value="UniProtKB-SubCell"/>
</dbReference>
<evidence type="ECO:0000256" key="12">
    <source>
        <dbReference type="ARBA" id="ARBA00023157"/>
    </source>
</evidence>
<dbReference type="RefSeq" id="XP_044973520.1">
    <property type="nucleotide sequence ID" value="XM_045117585.1"/>
</dbReference>
<dbReference type="InterPro" id="IPR002016">
    <property type="entry name" value="Haem_peroxidase"/>
</dbReference>
<dbReference type="Gramene" id="HORVU.MOREX.r3.3HG0325140.1">
    <property type="protein sequence ID" value="HORVU.MOREX.r3.3HG0325140.1"/>
    <property type="gene ID" value="HORVU.MOREX.r3.3HG0325140"/>
</dbReference>
<evidence type="ECO:0000256" key="18">
    <source>
        <dbReference type="PIRSR" id="PIRSR600823-3"/>
    </source>
</evidence>
<evidence type="ECO:0000256" key="1">
    <source>
        <dbReference type="ARBA" id="ARBA00000189"/>
    </source>
</evidence>
<dbReference type="PROSITE" id="PS50873">
    <property type="entry name" value="PEROXIDASE_4"/>
    <property type="match status" value="1"/>
</dbReference>
<keyword evidence="15 21" id="KW-0376">Hydrogen peroxide</keyword>
<feature type="binding site" evidence="17">
    <location>
        <position position="184"/>
    </location>
    <ligand>
        <name>substrate</name>
    </ligand>
</feature>
<comment type="cofactor">
    <cofactor evidence="18 21">
        <name>heme b</name>
        <dbReference type="ChEBI" id="CHEBI:60344"/>
    </cofactor>
    <text evidence="18 21">Binds 1 heme b (iron(II)-protoporphyrin IX) group per subunit.</text>
</comment>
<evidence type="ECO:0000259" key="22">
    <source>
        <dbReference type="PROSITE" id="PS50873"/>
    </source>
</evidence>
<dbReference type="GO" id="GO:0009505">
    <property type="term" value="C:plant-type cell wall"/>
    <property type="evidence" value="ECO:0000318"/>
    <property type="project" value="GO_Central"/>
</dbReference>
<dbReference type="KEGG" id="hvg:123441063"/>